<feature type="compositionally biased region" description="Basic and acidic residues" evidence="1">
    <location>
        <begin position="8"/>
        <end position="20"/>
    </location>
</feature>
<dbReference type="Proteomes" id="UP000238701">
    <property type="component" value="Unassembled WGS sequence"/>
</dbReference>
<protein>
    <recommendedName>
        <fullName evidence="4">GxxExxY protein</fullName>
    </recommendedName>
</protein>
<evidence type="ECO:0000313" key="3">
    <source>
        <dbReference type="Proteomes" id="UP000238701"/>
    </source>
</evidence>
<dbReference type="AlphaFoldDB" id="A0A2U3L5E9"/>
<accession>A0A2U3L5E9</accession>
<reference evidence="3" key="1">
    <citation type="submission" date="2018-02" db="EMBL/GenBank/DDBJ databases">
        <authorList>
            <person name="Hausmann B."/>
        </authorList>
    </citation>
    <scope>NUCLEOTIDE SEQUENCE [LARGE SCALE GENOMIC DNA]</scope>
    <source>
        <strain evidence="3">Peat soil MAG SbA1</strain>
    </source>
</reference>
<dbReference type="InterPro" id="IPR026350">
    <property type="entry name" value="GxxExxY"/>
</dbReference>
<evidence type="ECO:0008006" key="4">
    <source>
        <dbReference type="Google" id="ProtNLM"/>
    </source>
</evidence>
<organism evidence="2 3">
    <name type="scientific">Candidatus Sulfotelmatobacter kueseliae</name>
    <dbReference type="NCBI Taxonomy" id="2042962"/>
    <lineage>
        <taxon>Bacteria</taxon>
        <taxon>Pseudomonadati</taxon>
        <taxon>Acidobacteriota</taxon>
        <taxon>Terriglobia</taxon>
        <taxon>Terriglobales</taxon>
        <taxon>Candidatus Korobacteraceae</taxon>
        <taxon>Candidatus Sulfotelmatobacter</taxon>
    </lineage>
</organism>
<dbReference type="NCBIfam" id="TIGR04256">
    <property type="entry name" value="GxxExxY"/>
    <property type="match status" value="1"/>
</dbReference>
<dbReference type="OrthoDB" id="9806869at2"/>
<dbReference type="Pfam" id="PF13366">
    <property type="entry name" value="PDDEXK_3"/>
    <property type="match status" value="1"/>
</dbReference>
<name>A0A2U3L5E9_9BACT</name>
<evidence type="ECO:0000256" key="1">
    <source>
        <dbReference type="SAM" id="MobiDB-lite"/>
    </source>
</evidence>
<evidence type="ECO:0000313" key="2">
    <source>
        <dbReference type="EMBL" id="SPF47132.1"/>
    </source>
</evidence>
<proteinExistence type="predicted"/>
<sequence length="138" mass="15599">MNILTTESQRHREGEEQKDPRTSAIIGAAIEVHRQLGPGLLESAYEECLCHELHLRGLAFERQVALPVSYKGLQLDCGYRIDLIVEREVVVELKAVEKILPIHEAQLLTYLKISGKHVGLLINFDVPLLTQGIIRRIL</sequence>
<gene>
    <name evidence="2" type="ORF">SBA1_710043</name>
</gene>
<dbReference type="EMBL" id="OMOD01000168">
    <property type="protein sequence ID" value="SPF47132.1"/>
    <property type="molecule type" value="Genomic_DNA"/>
</dbReference>
<feature type="region of interest" description="Disordered" evidence="1">
    <location>
        <begin position="1"/>
        <end position="20"/>
    </location>
</feature>